<dbReference type="AlphaFoldDB" id="A0A8J3IFW3"/>
<proteinExistence type="predicted"/>
<evidence type="ECO:0000313" key="1">
    <source>
        <dbReference type="EMBL" id="GHO94679.1"/>
    </source>
</evidence>
<protein>
    <recommendedName>
        <fullName evidence="3">Transcription regulator PadR N-terminal domain-containing protein</fullName>
    </recommendedName>
</protein>
<dbReference type="EMBL" id="BNJK01000001">
    <property type="protein sequence ID" value="GHO94679.1"/>
    <property type="molecule type" value="Genomic_DNA"/>
</dbReference>
<accession>A0A8J3IFW3</accession>
<reference evidence="1" key="1">
    <citation type="submission" date="2020-10" db="EMBL/GenBank/DDBJ databases">
        <title>Taxonomic study of unclassified bacteria belonging to the class Ktedonobacteria.</title>
        <authorList>
            <person name="Yabe S."/>
            <person name="Wang C.M."/>
            <person name="Zheng Y."/>
            <person name="Sakai Y."/>
            <person name="Cavaletti L."/>
            <person name="Monciardini P."/>
            <person name="Donadio S."/>
        </authorList>
    </citation>
    <scope>NUCLEOTIDE SEQUENCE</scope>
    <source>
        <strain evidence="1">ID150040</strain>
    </source>
</reference>
<dbReference type="InterPro" id="IPR036390">
    <property type="entry name" value="WH_DNA-bd_sf"/>
</dbReference>
<organism evidence="1 2">
    <name type="scientific">Reticulibacter mediterranei</name>
    <dbReference type="NCBI Taxonomy" id="2778369"/>
    <lineage>
        <taxon>Bacteria</taxon>
        <taxon>Bacillati</taxon>
        <taxon>Chloroflexota</taxon>
        <taxon>Ktedonobacteria</taxon>
        <taxon>Ktedonobacterales</taxon>
        <taxon>Reticulibacteraceae</taxon>
        <taxon>Reticulibacter</taxon>
    </lineage>
</organism>
<dbReference type="Gene3D" id="1.10.10.10">
    <property type="entry name" value="Winged helix-like DNA-binding domain superfamily/Winged helix DNA-binding domain"/>
    <property type="match status" value="1"/>
</dbReference>
<comment type="caution">
    <text evidence="1">The sequence shown here is derived from an EMBL/GenBank/DDBJ whole genome shotgun (WGS) entry which is preliminary data.</text>
</comment>
<dbReference type="SUPFAM" id="SSF46785">
    <property type="entry name" value="Winged helix' DNA-binding domain"/>
    <property type="match status" value="1"/>
</dbReference>
<dbReference type="Proteomes" id="UP000597444">
    <property type="component" value="Unassembled WGS sequence"/>
</dbReference>
<gene>
    <name evidence="1" type="ORF">KSF_047270</name>
</gene>
<evidence type="ECO:0000313" key="2">
    <source>
        <dbReference type="Proteomes" id="UP000597444"/>
    </source>
</evidence>
<name>A0A8J3IFW3_9CHLR</name>
<sequence>MLTSLVLLERSTRNENDVLYELLVLALLMRWPLHAYFIADITNSIIGPWEKISRGSLSGLLAKLESRGMIEPGDPAQVPFPPTRSARVFAITAAGRKRFFQLMMDTTSNPGNYQRIFRLKALHLEFLPLKDQLFLVDHYLYYCQTAAHYMREEAEDMRGSDMKHETSSEWLTMTALTLMATAQEQWELEREWAQQLRERIIAAQISGETTTLS</sequence>
<keyword evidence="2" id="KW-1185">Reference proteome</keyword>
<evidence type="ECO:0008006" key="3">
    <source>
        <dbReference type="Google" id="ProtNLM"/>
    </source>
</evidence>
<dbReference type="InterPro" id="IPR036388">
    <property type="entry name" value="WH-like_DNA-bd_sf"/>
</dbReference>